<evidence type="ECO:0000256" key="1">
    <source>
        <dbReference type="SAM" id="Coils"/>
    </source>
</evidence>
<keyword evidence="1" id="KW-0175">Coiled coil</keyword>
<dbReference type="CDD" id="cd22641">
    <property type="entry name" value="C24-like"/>
    <property type="match status" value="1"/>
</dbReference>
<evidence type="ECO:0000313" key="3">
    <source>
        <dbReference type="Proteomes" id="UP001212170"/>
    </source>
</evidence>
<evidence type="ECO:0000313" key="2">
    <source>
        <dbReference type="EMBL" id="MDA6068631.1"/>
    </source>
</evidence>
<dbReference type="EMBL" id="JAMZNK010000004">
    <property type="protein sequence ID" value="MDA6068631.1"/>
    <property type="molecule type" value="Genomic_DNA"/>
</dbReference>
<reference evidence="2 3" key="1">
    <citation type="journal article" date="2023" name="Chemosphere">
        <title>Whole genome analysis of Flavobacterium aziz-sancarii sp. nov., isolated from Ardley Island (Antarctica), revealed a rich resistome and bioremediation potential.</title>
        <authorList>
            <person name="Otur C."/>
            <person name="Okay S."/>
            <person name="Kurt-Kizildogan A."/>
        </authorList>
    </citation>
    <scope>NUCLEOTIDE SEQUENCE [LARGE SCALE GENOMIC DNA]</scope>
    <source>
        <strain evidence="2 3">AC</strain>
    </source>
</reference>
<feature type="coiled-coil region" evidence="1">
    <location>
        <begin position="130"/>
        <end position="157"/>
    </location>
</feature>
<name>A0ABT4W7U2_9FLAO</name>
<protein>
    <submittedName>
        <fullName evidence="2">Uncharacterized protein</fullName>
    </submittedName>
</protein>
<dbReference type="Proteomes" id="UP001212170">
    <property type="component" value="Unassembled WGS sequence"/>
</dbReference>
<comment type="caution">
    <text evidence="2">The sequence shown here is derived from an EMBL/GenBank/DDBJ whole genome shotgun (WGS) entry which is preliminary data.</text>
</comment>
<dbReference type="RefSeq" id="WP_271334499.1">
    <property type="nucleotide sequence ID" value="NZ_JAMZNK010000004.1"/>
</dbReference>
<gene>
    <name evidence="2" type="ORF">NJT12_03270</name>
</gene>
<keyword evidence="3" id="KW-1185">Reference proteome</keyword>
<proteinExistence type="predicted"/>
<organism evidence="2 3">
    <name type="scientific">Flavobacterium azizsancarii</name>
    <dbReference type="NCBI Taxonomy" id="2961580"/>
    <lineage>
        <taxon>Bacteria</taxon>
        <taxon>Pseudomonadati</taxon>
        <taxon>Bacteroidota</taxon>
        <taxon>Flavobacteriia</taxon>
        <taxon>Flavobacteriales</taxon>
        <taxon>Flavobacteriaceae</taxon>
        <taxon>Flavobacterium</taxon>
    </lineage>
</organism>
<sequence length="282" mass="31657">MNNSNFNQTGGYPLTTERLQELVTGYKIFNAFGSIAGNYTIISGCELVGNTVKDGFIFIDGELLEFKSAVVTPTSTVVIVETQIIRQFENITIQKPVYTYRHATFGTAEISWLWSSFIRPFETKLIQNTFNSFTTLVNNLEKQVNDLQNKLSPIEQKLSTIAEGAEVNVQSDWSVTDILSPAYIKNKIDLSSPFLRKSVFNIGNVGSSGNVNDTKMTVSFPSVGTSNYMVLGALRGRSAFWNDDNDVFWTYGNEQSTSFEIFLREIVANTQDLKFYYVLIPL</sequence>
<accession>A0ABT4W7U2</accession>